<name>A0A1S2PN17_9ACTN</name>
<comment type="caution">
    <text evidence="1">The sequence shown here is derived from an EMBL/GenBank/DDBJ whole genome shotgun (WGS) entry which is preliminary data.</text>
</comment>
<dbReference type="EMBL" id="MLYP01000025">
    <property type="protein sequence ID" value="OIJ95012.1"/>
    <property type="molecule type" value="Genomic_DNA"/>
</dbReference>
<evidence type="ECO:0000313" key="2">
    <source>
        <dbReference type="Proteomes" id="UP000179935"/>
    </source>
</evidence>
<reference evidence="1 2" key="1">
    <citation type="submission" date="2016-10" db="EMBL/GenBank/DDBJ databases">
        <title>Genome sequence of Streptomyces sp. MUSC 93.</title>
        <authorList>
            <person name="Lee L.-H."/>
            <person name="Ser H.-L."/>
            <person name="Law J.W.-F."/>
        </authorList>
    </citation>
    <scope>NUCLEOTIDE SEQUENCE [LARGE SCALE GENOMIC DNA]</scope>
    <source>
        <strain evidence="1 2">MUSC 93</strain>
    </source>
</reference>
<keyword evidence="2" id="KW-1185">Reference proteome</keyword>
<accession>A0A1S2PN17</accession>
<dbReference type="AlphaFoldDB" id="A0A1S2PN17"/>
<dbReference type="Proteomes" id="UP000179935">
    <property type="component" value="Unassembled WGS sequence"/>
</dbReference>
<evidence type="ECO:0000313" key="1">
    <source>
        <dbReference type="EMBL" id="OIJ95012.1"/>
    </source>
</evidence>
<sequence>MAAQHLRMALGAVLDQIPELFAGIREAVGWGLSEVPAQLGCVGGGGEQCMVRAARQGCGLSFDGGVDHLLERAAGLVQRRRAGACLGMWCFRVRGSRGCSRLVLRALN</sequence>
<proteinExistence type="predicted"/>
<organism evidence="1 2">
    <name type="scientific">Streptomyces colonosanans</name>
    <dbReference type="NCBI Taxonomy" id="1428652"/>
    <lineage>
        <taxon>Bacteria</taxon>
        <taxon>Bacillati</taxon>
        <taxon>Actinomycetota</taxon>
        <taxon>Actinomycetes</taxon>
        <taxon>Kitasatosporales</taxon>
        <taxon>Streptomycetaceae</taxon>
        <taxon>Streptomyces</taxon>
    </lineage>
</organism>
<gene>
    <name evidence="1" type="ORF">BIV24_09715</name>
</gene>
<protein>
    <submittedName>
        <fullName evidence="1">Uncharacterized protein</fullName>
    </submittedName>
</protein>